<dbReference type="STRING" id="1173022.Cri9333_1579"/>
<evidence type="ECO:0000313" key="1">
    <source>
        <dbReference type="EMBL" id="AFZ12469.1"/>
    </source>
</evidence>
<dbReference type="EMBL" id="CP003620">
    <property type="protein sequence ID" value="AFZ12469.1"/>
    <property type="molecule type" value="Genomic_DNA"/>
</dbReference>
<dbReference type="KEGG" id="cep:Cri9333_1579"/>
<dbReference type="AlphaFoldDB" id="K9VY40"/>
<dbReference type="HOGENOM" id="CLU_3232439_0_0_3"/>
<reference evidence="1 2" key="1">
    <citation type="submission" date="2012-06" db="EMBL/GenBank/DDBJ databases">
        <title>Finished chromosome of genome of Crinalium epipsammum PCC 9333.</title>
        <authorList>
            <consortium name="US DOE Joint Genome Institute"/>
            <person name="Gugger M."/>
            <person name="Coursin T."/>
            <person name="Rippka R."/>
            <person name="Tandeau De Marsac N."/>
            <person name="Huntemann M."/>
            <person name="Wei C.-L."/>
            <person name="Han J."/>
            <person name="Detter J.C."/>
            <person name="Han C."/>
            <person name="Tapia R."/>
            <person name="Davenport K."/>
            <person name="Daligault H."/>
            <person name="Erkkila T."/>
            <person name="Gu W."/>
            <person name="Munk A.C.C."/>
            <person name="Teshima H."/>
            <person name="Xu Y."/>
            <person name="Chain P."/>
            <person name="Chen A."/>
            <person name="Krypides N."/>
            <person name="Mavromatis K."/>
            <person name="Markowitz V."/>
            <person name="Szeto E."/>
            <person name="Ivanova N."/>
            <person name="Mikhailova N."/>
            <person name="Ovchinnikova G."/>
            <person name="Pagani I."/>
            <person name="Pati A."/>
            <person name="Goodwin L."/>
            <person name="Peters L."/>
            <person name="Pitluck S."/>
            <person name="Woyke T."/>
            <person name="Kerfeld C."/>
        </authorList>
    </citation>
    <scope>NUCLEOTIDE SEQUENCE [LARGE SCALE GENOMIC DNA]</scope>
    <source>
        <strain evidence="1 2">PCC 9333</strain>
    </source>
</reference>
<dbReference type="Gene3D" id="3.40.50.1010">
    <property type="entry name" value="5'-nuclease"/>
    <property type="match status" value="1"/>
</dbReference>
<organism evidence="1 2">
    <name type="scientific">Crinalium epipsammum PCC 9333</name>
    <dbReference type="NCBI Taxonomy" id="1173022"/>
    <lineage>
        <taxon>Bacteria</taxon>
        <taxon>Bacillati</taxon>
        <taxon>Cyanobacteriota</taxon>
        <taxon>Cyanophyceae</taxon>
        <taxon>Gomontiellales</taxon>
        <taxon>Gomontiellaceae</taxon>
        <taxon>Crinalium</taxon>
    </lineage>
</organism>
<accession>K9VY40</accession>
<protein>
    <submittedName>
        <fullName evidence="1">Uncharacterized protein</fullName>
    </submittedName>
</protein>
<sequence length="43" mass="4740">MIFVDTGAWFASVVPSDSNHQKAVVLLTKVSFLYINKKEGANL</sequence>
<gene>
    <name evidence="1" type="ORF">Cri9333_1579</name>
</gene>
<evidence type="ECO:0000313" key="2">
    <source>
        <dbReference type="Proteomes" id="UP000010472"/>
    </source>
</evidence>
<keyword evidence="2" id="KW-1185">Reference proteome</keyword>
<name>K9VY40_9CYAN</name>
<dbReference type="PATRIC" id="fig|1173022.3.peg.1705"/>
<dbReference type="Proteomes" id="UP000010472">
    <property type="component" value="Chromosome"/>
</dbReference>
<proteinExistence type="predicted"/>